<evidence type="ECO:0000256" key="1">
    <source>
        <dbReference type="ARBA" id="ARBA00004123"/>
    </source>
</evidence>
<evidence type="ECO:0008006" key="6">
    <source>
        <dbReference type="Google" id="ProtNLM"/>
    </source>
</evidence>
<gene>
    <name evidence="4" type="ORF">LTR84_001588</name>
</gene>
<dbReference type="PANTHER" id="PTHR37534:SF46">
    <property type="entry name" value="ZN(II)2CYS6 TRANSCRIPTION FACTOR (EUROFUNG)"/>
    <property type="match status" value="1"/>
</dbReference>
<comment type="subcellular location">
    <subcellularLocation>
        <location evidence="1">Nucleus</location>
    </subcellularLocation>
</comment>
<accession>A0AAV9ND38</accession>
<organism evidence="4 5">
    <name type="scientific">Exophiala bonariae</name>
    <dbReference type="NCBI Taxonomy" id="1690606"/>
    <lineage>
        <taxon>Eukaryota</taxon>
        <taxon>Fungi</taxon>
        <taxon>Dikarya</taxon>
        <taxon>Ascomycota</taxon>
        <taxon>Pezizomycotina</taxon>
        <taxon>Eurotiomycetes</taxon>
        <taxon>Chaetothyriomycetidae</taxon>
        <taxon>Chaetothyriales</taxon>
        <taxon>Herpotrichiellaceae</taxon>
        <taxon>Exophiala</taxon>
    </lineage>
</organism>
<comment type="caution">
    <text evidence="4">The sequence shown here is derived from an EMBL/GenBank/DDBJ whole genome shotgun (WGS) entry which is preliminary data.</text>
</comment>
<dbReference type="Pfam" id="PF11951">
    <property type="entry name" value="Fungal_trans_2"/>
    <property type="match status" value="1"/>
</dbReference>
<evidence type="ECO:0000313" key="5">
    <source>
        <dbReference type="Proteomes" id="UP001358417"/>
    </source>
</evidence>
<dbReference type="GeneID" id="89969808"/>
<name>A0AAV9ND38_9EURO</name>
<reference evidence="4 5" key="1">
    <citation type="submission" date="2023-08" db="EMBL/GenBank/DDBJ databases">
        <title>Black Yeasts Isolated from many extreme environments.</title>
        <authorList>
            <person name="Coleine C."/>
            <person name="Stajich J.E."/>
            <person name="Selbmann L."/>
        </authorList>
    </citation>
    <scope>NUCLEOTIDE SEQUENCE [LARGE SCALE GENOMIC DNA]</scope>
    <source>
        <strain evidence="4 5">CCFEE 5792</strain>
    </source>
</reference>
<evidence type="ECO:0000313" key="4">
    <source>
        <dbReference type="EMBL" id="KAK5054696.1"/>
    </source>
</evidence>
<dbReference type="InterPro" id="IPR021858">
    <property type="entry name" value="Fun_TF"/>
</dbReference>
<dbReference type="GO" id="GO:0005634">
    <property type="term" value="C:nucleus"/>
    <property type="evidence" value="ECO:0007669"/>
    <property type="project" value="UniProtKB-SubCell"/>
</dbReference>
<evidence type="ECO:0000256" key="2">
    <source>
        <dbReference type="ARBA" id="ARBA00023242"/>
    </source>
</evidence>
<dbReference type="EMBL" id="JAVRRD010000010">
    <property type="protein sequence ID" value="KAK5054696.1"/>
    <property type="molecule type" value="Genomic_DNA"/>
</dbReference>
<feature type="region of interest" description="Disordered" evidence="3">
    <location>
        <begin position="67"/>
        <end position="87"/>
    </location>
</feature>
<dbReference type="RefSeq" id="XP_064707469.1">
    <property type="nucleotide sequence ID" value="XM_064845211.1"/>
</dbReference>
<protein>
    <recommendedName>
        <fullName evidence="6">Transcription factor domain-containing protein</fullName>
    </recommendedName>
</protein>
<dbReference type="AlphaFoldDB" id="A0AAV9ND38"/>
<dbReference type="Proteomes" id="UP001358417">
    <property type="component" value="Unassembled WGS sequence"/>
</dbReference>
<keyword evidence="2" id="KW-0539">Nucleus</keyword>
<sequence>MESPSNLNFIPLDVTDDVLHTLHAPLSMEDPNSADFGRSTNASIRSRTAIADRSRSPHAVAEIEKAKEVTEAISPATNSQRDQPLSHKPNVRCETLALDPEAEHLLSLFTGIVQPPGAILISGVKNWRRVQRHFLAMSKSYEAVLHALLCVTGVLFMEQTTNYTAQDKQRYLNRIIERHRLATDGVHSILSSFVQTDQTLYEPLLAAILLLAWYEVIRDQGGPAMPFPRAVAEATVTSDVNWSRVSKQLLSWLCVLDGKATYSSGEPLLTELALRAVARYPIQIVSADAEELDSETEHDSLEARLRTSLRQPTSPATSVTATHASPRVLTSARIKQVVLNSIVQPAVEWYISTQAFCRRIGSHDRHHRSRGTPDDEFAVIVASKQLEKDLWEVWQQRPTIMSLSRDELAQSLSPDLAIRLEELFNLHFASFWILFVYLHRVTWWHLPHSPTATAALNNVWQNLQNSYGEVVDGTGSRILHPGLLWPVFLFGTECPDEHRQSWAIEQLETLGATRPRSSSVDLGREDLPPFRLSPGATKNAKRAALLLKELVKEQNECNARVDDRQLSIKMFGCYFSIV</sequence>
<evidence type="ECO:0000256" key="3">
    <source>
        <dbReference type="SAM" id="MobiDB-lite"/>
    </source>
</evidence>
<keyword evidence="5" id="KW-1185">Reference proteome</keyword>
<dbReference type="PANTHER" id="PTHR37534">
    <property type="entry name" value="TRANSCRIPTIONAL ACTIVATOR PROTEIN UGA3"/>
    <property type="match status" value="1"/>
</dbReference>
<proteinExistence type="predicted"/>